<evidence type="ECO:0000256" key="1">
    <source>
        <dbReference type="ARBA" id="ARBA00007569"/>
    </source>
</evidence>
<reference evidence="3 4" key="1">
    <citation type="submission" date="2019-06" db="EMBL/GenBank/DDBJ databases">
        <title>Whole genome sequencing of XDR Enterobacter.</title>
        <authorList>
            <person name="Gnana Soundari P."/>
            <person name="Vijayakumar R."/>
            <person name="Krishnan P."/>
        </authorList>
    </citation>
    <scope>NUCLEOTIDE SEQUENCE [LARGE SCALE GENOMIC DNA]</scope>
    <source>
        <strain evidence="3 4">C126</strain>
    </source>
</reference>
<dbReference type="Pfam" id="PF00329">
    <property type="entry name" value="Complex1_30kDa"/>
    <property type="match status" value="1"/>
</dbReference>
<dbReference type="PANTHER" id="PTHR10884:SF14">
    <property type="entry name" value="NADH DEHYDROGENASE [UBIQUINONE] IRON-SULFUR PROTEIN 3, MITOCHONDRIAL"/>
    <property type="match status" value="1"/>
</dbReference>
<dbReference type="EMBL" id="CP041054">
    <property type="protein sequence ID" value="QDE47717.1"/>
    <property type="molecule type" value="Genomic_DNA"/>
</dbReference>
<protein>
    <recommendedName>
        <fullName evidence="2">NADH:ubiquinone oxidoreductase 30kDa subunit domain-containing protein</fullName>
    </recommendedName>
</protein>
<evidence type="ECO:0000259" key="2">
    <source>
        <dbReference type="Pfam" id="PF00329"/>
    </source>
</evidence>
<dbReference type="AlphaFoldDB" id="A0A4Y5ZQ98"/>
<evidence type="ECO:0000313" key="4">
    <source>
        <dbReference type="Proteomes" id="UP000318237"/>
    </source>
</evidence>
<dbReference type="Gene3D" id="3.30.460.80">
    <property type="entry name" value="NADH:ubiquinone oxidoreductase, 30kDa subunit"/>
    <property type="match status" value="1"/>
</dbReference>
<dbReference type="SUPFAM" id="SSF143243">
    <property type="entry name" value="Nqo5-like"/>
    <property type="match status" value="1"/>
</dbReference>
<dbReference type="InterPro" id="IPR037232">
    <property type="entry name" value="NADH_quin_OxRdtase_su_C/D-like"/>
</dbReference>
<feature type="domain" description="NADH:ubiquinone oxidoreductase 30kDa subunit" evidence="2">
    <location>
        <begin position="2"/>
        <end position="62"/>
    </location>
</feature>
<comment type="similarity">
    <text evidence="1">Belongs to the complex I 30 kDa subunit family.</text>
</comment>
<evidence type="ECO:0000313" key="3">
    <source>
        <dbReference type="EMBL" id="QDE47717.1"/>
    </source>
</evidence>
<dbReference type="PANTHER" id="PTHR10884">
    <property type="entry name" value="NADH DEHYDROGENASE UBIQUINONE IRON-SULFUR PROTEIN 3"/>
    <property type="match status" value="1"/>
</dbReference>
<dbReference type="InterPro" id="IPR001268">
    <property type="entry name" value="NADH_UbQ_OxRdtase_30kDa_su"/>
</dbReference>
<dbReference type="Proteomes" id="UP000318237">
    <property type="component" value="Chromosome"/>
</dbReference>
<name>A0A4Y5ZQ98_9ENTR</name>
<proteinExistence type="inferred from homology"/>
<organism evidence="3 4">
    <name type="scientific">Enterobacter hormaechei</name>
    <dbReference type="NCBI Taxonomy" id="158836"/>
    <lineage>
        <taxon>Bacteria</taxon>
        <taxon>Pseudomonadati</taxon>
        <taxon>Pseudomonadota</taxon>
        <taxon>Gammaproteobacteria</taxon>
        <taxon>Enterobacterales</taxon>
        <taxon>Enterobacteriaceae</taxon>
        <taxon>Enterobacter</taxon>
        <taxon>Enterobacter cloacae complex</taxon>
    </lineage>
</organism>
<sequence>MISIDRNTDIMLKVALSENDMHLPTITKLFPNANWYERETREMFGMTFDGHPHLTRIMMPQTGPATRCVKTTRHAPPNSTRLS</sequence>
<gene>
    <name evidence="3" type="ORF">EIN43_24815</name>
</gene>
<dbReference type="GO" id="GO:0008137">
    <property type="term" value="F:NADH dehydrogenase (ubiquinone) activity"/>
    <property type="evidence" value="ECO:0007669"/>
    <property type="project" value="InterPro"/>
</dbReference>
<accession>A0A4Y5ZQ98</accession>